<comment type="caution">
    <text evidence="1">The sequence shown here is derived from an EMBL/GenBank/DDBJ whole genome shotgun (WGS) entry which is preliminary data.</text>
</comment>
<organism evidence="1 2">
    <name type="scientific">Agrobacterium tumefaciens str. B6</name>
    <dbReference type="NCBI Taxonomy" id="1183423"/>
    <lineage>
        <taxon>Bacteria</taxon>
        <taxon>Pseudomonadati</taxon>
        <taxon>Pseudomonadota</taxon>
        <taxon>Alphaproteobacteria</taxon>
        <taxon>Hyphomicrobiales</taxon>
        <taxon>Rhizobiaceae</taxon>
        <taxon>Rhizobium/Agrobacterium group</taxon>
        <taxon>Agrobacterium</taxon>
        <taxon>Agrobacterium tumefaciens complex</taxon>
    </lineage>
</organism>
<reference evidence="1 2" key="1">
    <citation type="submission" date="2016-01" db="EMBL/GenBank/DDBJ databases">
        <authorList>
            <person name="Regsiter A."/>
            <person name="william w."/>
        </authorList>
    </citation>
    <scope>NUCLEOTIDE SEQUENCE [LARGE SCALE GENOMIC DNA]</scope>
    <source>
        <strain evidence="1 2">B6</strain>
    </source>
</reference>
<gene>
    <name evidence="1" type="ORF">AGR4A_Lc130255</name>
</gene>
<dbReference type="RefSeq" id="WP_162266783.1">
    <property type="nucleotide sequence ID" value="NZ_LMVK01000018.1"/>
</dbReference>
<sequence>MPETVSRKSSWPISTCLSISSLPVVSFALISSELRPMAMLTPMARDLGVTEGAAGQVEVLTLFPGIAAPTVAVVIPQSGPLRSGYRWRQGTGPVPAGRLRPPRTATFFEAEQVLALEGIRTGAPLFGHAITTICRFRIQVISPPSKRHSFRRSTKRFMRSIRS</sequence>
<evidence type="ECO:0000313" key="1">
    <source>
        <dbReference type="EMBL" id="CVI21291.1"/>
    </source>
</evidence>
<proteinExistence type="predicted"/>
<name>A0A822V7V7_AGRTU</name>
<evidence type="ECO:0000313" key="2">
    <source>
        <dbReference type="Proteomes" id="UP000192074"/>
    </source>
</evidence>
<protein>
    <submittedName>
        <fullName evidence="1">Uncharacterized protein</fullName>
    </submittedName>
</protein>
<dbReference type="Proteomes" id="UP000192074">
    <property type="component" value="Unassembled WGS sequence"/>
</dbReference>
<accession>A0A822V7V7</accession>
<dbReference type="EMBL" id="FCNL01000031">
    <property type="protein sequence ID" value="CVI21291.1"/>
    <property type="molecule type" value="Genomic_DNA"/>
</dbReference>
<dbReference type="AlphaFoldDB" id="A0A822V7V7"/>